<organism evidence="2 3">
    <name type="scientific">Caldovatus aquaticus</name>
    <dbReference type="NCBI Taxonomy" id="2865671"/>
    <lineage>
        <taxon>Bacteria</taxon>
        <taxon>Pseudomonadati</taxon>
        <taxon>Pseudomonadota</taxon>
        <taxon>Alphaproteobacteria</taxon>
        <taxon>Acetobacterales</taxon>
        <taxon>Roseomonadaceae</taxon>
        <taxon>Caldovatus</taxon>
    </lineage>
</organism>
<feature type="chain" id="PRO_5046859147" evidence="1">
    <location>
        <begin position="26"/>
        <end position="223"/>
    </location>
</feature>
<dbReference type="EMBL" id="JAHZUY010000015">
    <property type="protein sequence ID" value="MBW8269473.1"/>
    <property type="molecule type" value="Genomic_DNA"/>
</dbReference>
<evidence type="ECO:0000313" key="3">
    <source>
        <dbReference type="Proteomes" id="UP001519924"/>
    </source>
</evidence>
<reference evidence="2 3" key="1">
    <citation type="submission" date="2021-08" db="EMBL/GenBank/DDBJ databases">
        <title>Caldovatus sediminis gen. nov., sp. nov., a moderately thermophilic bacterium isolated from a hot spring.</title>
        <authorList>
            <person name="Hu C.-J."/>
            <person name="Li W.-J."/>
            <person name="Xian W.-D."/>
        </authorList>
    </citation>
    <scope>NUCLEOTIDE SEQUENCE [LARGE SCALE GENOMIC DNA]</scope>
    <source>
        <strain evidence="2 3">SYSU G05006</strain>
    </source>
</reference>
<keyword evidence="3" id="KW-1185">Reference proteome</keyword>
<gene>
    <name evidence="2" type="ORF">K1J50_08235</name>
</gene>
<dbReference type="Proteomes" id="UP001519924">
    <property type="component" value="Unassembled WGS sequence"/>
</dbReference>
<sequence length="223" mass="23439">MAVPRGRRALLRAAFAACALPGACAAPRETDGRLPPRPPAATLHLVARGWHTELALPGHALGGSPLGEALLPRFPEARWLLFGFGLRRYFTHPDPGPGDLLAALAPGPAAIRVSGFAPAPPEAFAAEDVVRLPVAAEGRARLLAFLWAELAKDARGAPLELPERHDPRGIFFAAATPYALDYNCNAWTARALHIAGLPVDPDGVVFAAQAMRRARAAALLAAG</sequence>
<dbReference type="RefSeq" id="WP_220117227.1">
    <property type="nucleotide sequence ID" value="NZ_JAHZUY010000015.1"/>
</dbReference>
<evidence type="ECO:0000313" key="2">
    <source>
        <dbReference type="EMBL" id="MBW8269473.1"/>
    </source>
</evidence>
<dbReference type="Pfam" id="PF09601">
    <property type="entry name" value="DUF2459"/>
    <property type="match status" value="1"/>
</dbReference>
<comment type="caution">
    <text evidence="2">The sequence shown here is derived from an EMBL/GenBank/DDBJ whole genome shotgun (WGS) entry which is preliminary data.</text>
</comment>
<keyword evidence="1" id="KW-0732">Signal</keyword>
<name>A0ABS7F2C8_9PROT</name>
<accession>A0ABS7F2C8</accession>
<protein>
    <submittedName>
        <fullName evidence="2">DUF2459 domain-containing protein</fullName>
    </submittedName>
</protein>
<feature type="signal peptide" evidence="1">
    <location>
        <begin position="1"/>
        <end position="25"/>
    </location>
</feature>
<dbReference type="InterPro" id="IPR011727">
    <property type="entry name" value="CHP02117"/>
</dbReference>
<evidence type="ECO:0000256" key="1">
    <source>
        <dbReference type="SAM" id="SignalP"/>
    </source>
</evidence>
<proteinExistence type="predicted"/>